<reference evidence="5" key="1">
    <citation type="submission" date="2015-10" db="EMBL/GenBank/DDBJ databases">
        <authorList>
            <person name="Luecker S."/>
            <person name="Luecker S."/>
        </authorList>
    </citation>
    <scope>NUCLEOTIDE SEQUENCE [LARGE SCALE GENOMIC DNA]</scope>
</reference>
<dbReference type="InterPro" id="IPR012893">
    <property type="entry name" value="HipA-like_C"/>
</dbReference>
<dbReference type="RefSeq" id="WP_175304743.1">
    <property type="nucleotide sequence ID" value="NZ_CZPZ01000036.1"/>
</dbReference>
<dbReference type="Proteomes" id="UP000198736">
    <property type="component" value="Unassembled WGS sequence"/>
</dbReference>
<evidence type="ECO:0000313" key="5">
    <source>
        <dbReference type="Proteomes" id="UP000198736"/>
    </source>
</evidence>
<name>A0A0S4LTF5_9BACT</name>
<dbReference type="AlphaFoldDB" id="A0A0S4LTF5"/>
<dbReference type="STRING" id="1742973.COMA2_90160"/>
<evidence type="ECO:0000259" key="3">
    <source>
        <dbReference type="Pfam" id="PF07804"/>
    </source>
</evidence>
<feature type="domain" description="HipA-like C-terminal" evidence="3">
    <location>
        <begin position="1"/>
        <end position="77"/>
    </location>
</feature>
<evidence type="ECO:0000256" key="1">
    <source>
        <dbReference type="ARBA" id="ARBA00022679"/>
    </source>
</evidence>
<keyword evidence="2 4" id="KW-0418">Kinase</keyword>
<protein>
    <submittedName>
        <fullName evidence="4">Serine kinase HipA</fullName>
    </submittedName>
</protein>
<dbReference type="GO" id="GO:0016301">
    <property type="term" value="F:kinase activity"/>
    <property type="evidence" value="ECO:0007669"/>
    <property type="project" value="UniProtKB-KW"/>
</dbReference>
<accession>A0A0S4LTF5</accession>
<gene>
    <name evidence="4" type="ORF">COMA2_90160</name>
</gene>
<dbReference type="Pfam" id="PF07804">
    <property type="entry name" value="HipA_C"/>
    <property type="match status" value="1"/>
</dbReference>
<keyword evidence="1" id="KW-0808">Transferase</keyword>
<evidence type="ECO:0000313" key="4">
    <source>
        <dbReference type="EMBL" id="CUS39981.1"/>
    </source>
</evidence>
<sequence length="119" mass="13118">MHLKNFAMFCTDAGLRLSPAYDAISVSLYGYKTIALSIDGAANLPIGNLKPQTLIRLGQEFGLSTEAMAMATDQLERRKQAMAKSRIGSKALRDEILTHMETRWNGTFALIGKALSKKR</sequence>
<evidence type="ECO:0000256" key="2">
    <source>
        <dbReference type="ARBA" id="ARBA00022777"/>
    </source>
</evidence>
<dbReference type="EMBL" id="CZPZ01000036">
    <property type="protein sequence ID" value="CUS39981.1"/>
    <property type="molecule type" value="Genomic_DNA"/>
</dbReference>
<proteinExistence type="predicted"/>
<keyword evidence="5" id="KW-1185">Reference proteome</keyword>
<organism evidence="4 5">
    <name type="scientific">Candidatus Nitrospira nitrificans</name>
    <dbReference type="NCBI Taxonomy" id="1742973"/>
    <lineage>
        <taxon>Bacteria</taxon>
        <taxon>Pseudomonadati</taxon>
        <taxon>Nitrospirota</taxon>
        <taxon>Nitrospiria</taxon>
        <taxon>Nitrospirales</taxon>
        <taxon>Nitrospiraceae</taxon>
        <taxon>Nitrospira</taxon>
    </lineage>
</organism>